<organism evidence="3 4">
    <name type="scientific">Roseimicrobium gellanilyticum</name>
    <dbReference type="NCBI Taxonomy" id="748857"/>
    <lineage>
        <taxon>Bacteria</taxon>
        <taxon>Pseudomonadati</taxon>
        <taxon>Verrucomicrobiota</taxon>
        <taxon>Verrucomicrobiia</taxon>
        <taxon>Verrucomicrobiales</taxon>
        <taxon>Verrucomicrobiaceae</taxon>
        <taxon>Roseimicrobium</taxon>
    </lineage>
</organism>
<dbReference type="AlphaFoldDB" id="A0A366H2K7"/>
<name>A0A366H2K7_9BACT</name>
<feature type="domain" description="Activator of Hsp90 ATPase homologue 1/2-like C-terminal" evidence="2">
    <location>
        <begin position="25"/>
        <end position="170"/>
    </location>
</feature>
<proteinExistence type="inferred from homology"/>
<dbReference type="Proteomes" id="UP000253426">
    <property type="component" value="Unassembled WGS sequence"/>
</dbReference>
<protein>
    <submittedName>
        <fullName evidence="3">Uncharacterized protein YndB with AHSA1/START domain</fullName>
    </submittedName>
</protein>
<accession>A0A366H2K7</accession>
<keyword evidence="4" id="KW-1185">Reference proteome</keyword>
<dbReference type="RefSeq" id="WP_113962084.1">
    <property type="nucleotide sequence ID" value="NZ_QNRR01000018.1"/>
</dbReference>
<evidence type="ECO:0000313" key="3">
    <source>
        <dbReference type="EMBL" id="RBP36141.1"/>
    </source>
</evidence>
<sequence>MSSKRASLSTALAIRPVIVSRVIPAPQEMVYEAWTQAEQLMRWWGANGLTTPECKIDLRPGGVFYYCMQSPDGTDYRCKGIYQEVTESERLVFTNSFVDAKGDPARHPDLPDWPRETLIHVTFTPHEDGTRITLQQAVSKADEAETEGFERGREGAQEFWAMTLDCLADNLAHA</sequence>
<comment type="caution">
    <text evidence="3">The sequence shown here is derived from an EMBL/GenBank/DDBJ whole genome shotgun (WGS) entry which is preliminary data.</text>
</comment>
<evidence type="ECO:0000313" key="4">
    <source>
        <dbReference type="Proteomes" id="UP000253426"/>
    </source>
</evidence>
<dbReference type="Gene3D" id="3.30.530.20">
    <property type="match status" value="1"/>
</dbReference>
<dbReference type="InterPro" id="IPR023393">
    <property type="entry name" value="START-like_dom_sf"/>
</dbReference>
<dbReference type="CDD" id="cd07814">
    <property type="entry name" value="SRPBCC_CalC_Aha1-like"/>
    <property type="match status" value="1"/>
</dbReference>
<dbReference type="Pfam" id="PF08327">
    <property type="entry name" value="AHSA1"/>
    <property type="match status" value="1"/>
</dbReference>
<evidence type="ECO:0000259" key="2">
    <source>
        <dbReference type="Pfam" id="PF08327"/>
    </source>
</evidence>
<evidence type="ECO:0000256" key="1">
    <source>
        <dbReference type="ARBA" id="ARBA00006817"/>
    </source>
</evidence>
<dbReference type="EMBL" id="QNRR01000018">
    <property type="protein sequence ID" value="RBP36141.1"/>
    <property type="molecule type" value="Genomic_DNA"/>
</dbReference>
<gene>
    <name evidence="3" type="ORF">DES53_11891</name>
</gene>
<dbReference type="SUPFAM" id="SSF55961">
    <property type="entry name" value="Bet v1-like"/>
    <property type="match status" value="1"/>
</dbReference>
<reference evidence="3 4" key="1">
    <citation type="submission" date="2018-06" db="EMBL/GenBank/DDBJ databases">
        <title>Genomic Encyclopedia of Type Strains, Phase IV (KMG-IV): sequencing the most valuable type-strain genomes for metagenomic binning, comparative biology and taxonomic classification.</title>
        <authorList>
            <person name="Goeker M."/>
        </authorList>
    </citation>
    <scope>NUCLEOTIDE SEQUENCE [LARGE SCALE GENOMIC DNA]</scope>
    <source>
        <strain evidence="3 4">DSM 25532</strain>
    </source>
</reference>
<dbReference type="OrthoDB" id="118413at2"/>
<dbReference type="InterPro" id="IPR013538">
    <property type="entry name" value="ASHA1/2-like_C"/>
</dbReference>
<comment type="similarity">
    <text evidence="1">Belongs to the AHA1 family.</text>
</comment>